<evidence type="ECO:0000313" key="3">
    <source>
        <dbReference type="Proteomes" id="UP001056012"/>
    </source>
</evidence>
<accession>A0A9Q8ZG16</accession>
<dbReference type="Proteomes" id="UP001056012">
    <property type="component" value="Chromosome 6"/>
</dbReference>
<feature type="compositionally biased region" description="Basic and acidic residues" evidence="1">
    <location>
        <begin position="86"/>
        <end position="96"/>
    </location>
</feature>
<sequence length="185" mass="20894">MPSPSPMQSFQYKPMSSSHQAEVHDYRQTMYHDKAGVQIAECRRRAGVTRKVEPSTQTYVDFILYPESSIDSSSKAHIHDYSRRALPDMKLGESSKPHVTSAKDSSRSRPKPAIIQRTSESRRMLPSGEKMSSYFSGEPTPPPTPRMLRLPTPELPDLKEAPFCNCGIRGHVVKRCRTCSKEVDL</sequence>
<keyword evidence="3" id="KW-1185">Reference proteome</keyword>
<dbReference type="VEuPathDB" id="FungiDB:yc1106_08324"/>
<feature type="region of interest" description="Disordered" evidence="1">
    <location>
        <begin position="86"/>
        <end position="147"/>
    </location>
</feature>
<name>A0A9Q8ZG16_CURCL</name>
<reference evidence="2" key="1">
    <citation type="submission" date="2021-12" db="EMBL/GenBank/DDBJ databases">
        <title>Curvularia clavata genome.</title>
        <authorList>
            <person name="Cao Y."/>
        </authorList>
    </citation>
    <scope>NUCLEOTIDE SEQUENCE</scope>
    <source>
        <strain evidence="2">Yc1106</strain>
    </source>
</reference>
<proteinExistence type="predicted"/>
<organism evidence="2 3">
    <name type="scientific">Curvularia clavata</name>
    <dbReference type="NCBI Taxonomy" id="95742"/>
    <lineage>
        <taxon>Eukaryota</taxon>
        <taxon>Fungi</taxon>
        <taxon>Dikarya</taxon>
        <taxon>Ascomycota</taxon>
        <taxon>Pezizomycotina</taxon>
        <taxon>Dothideomycetes</taxon>
        <taxon>Pleosporomycetidae</taxon>
        <taxon>Pleosporales</taxon>
        <taxon>Pleosporineae</taxon>
        <taxon>Pleosporaceae</taxon>
        <taxon>Curvularia</taxon>
    </lineage>
</organism>
<feature type="compositionally biased region" description="Polar residues" evidence="1">
    <location>
        <begin position="1"/>
        <end position="20"/>
    </location>
</feature>
<dbReference type="AlphaFoldDB" id="A0A9Q8ZG16"/>
<dbReference type="OrthoDB" id="3788377at2759"/>
<protein>
    <submittedName>
        <fullName evidence="2">Uncharacterized protein</fullName>
    </submittedName>
</protein>
<gene>
    <name evidence="2" type="ORF">yc1106_08324</name>
</gene>
<dbReference type="EMBL" id="CP089279">
    <property type="protein sequence ID" value="USP81050.1"/>
    <property type="molecule type" value="Genomic_DNA"/>
</dbReference>
<evidence type="ECO:0000313" key="2">
    <source>
        <dbReference type="EMBL" id="USP81050.1"/>
    </source>
</evidence>
<feature type="region of interest" description="Disordered" evidence="1">
    <location>
        <begin position="1"/>
        <end position="21"/>
    </location>
</feature>
<evidence type="ECO:0000256" key="1">
    <source>
        <dbReference type="SAM" id="MobiDB-lite"/>
    </source>
</evidence>